<evidence type="ECO:0000313" key="2">
    <source>
        <dbReference type="Proteomes" id="UP001233999"/>
    </source>
</evidence>
<keyword evidence="2" id="KW-1185">Reference proteome</keyword>
<gene>
    <name evidence="1" type="ORF">L9F63_024192</name>
</gene>
<name>A0AAD7ZH82_DIPPU</name>
<accession>A0AAD7ZH82</accession>
<organism evidence="1 2">
    <name type="scientific">Diploptera punctata</name>
    <name type="common">Pacific beetle cockroach</name>
    <dbReference type="NCBI Taxonomy" id="6984"/>
    <lineage>
        <taxon>Eukaryota</taxon>
        <taxon>Metazoa</taxon>
        <taxon>Ecdysozoa</taxon>
        <taxon>Arthropoda</taxon>
        <taxon>Hexapoda</taxon>
        <taxon>Insecta</taxon>
        <taxon>Pterygota</taxon>
        <taxon>Neoptera</taxon>
        <taxon>Polyneoptera</taxon>
        <taxon>Dictyoptera</taxon>
        <taxon>Blattodea</taxon>
        <taxon>Blaberoidea</taxon>
        <taxon>Blaberidae</taxon>
        <taxon>Diplopterinae</taxon>
        <taxon>Diploptera</taxon>
    </lineage>
</organism>
<proteinExistence type="predicted"/>
<feature type="non-terminal residue" evidence="1">
    <location>
        <position position="1"/>
    </location>
</feature>
<dbReference type="AlphaFoldDB" id="A0AAD7ZH82"/>
<reference evidence="1" key="1">
    <citation type="journal article" date="2023" name="IScience">
        <title>Live-bearing cockroach genome reveals convergent evolutionary mechanisms linked to viviparity in insects and beyond.</title>
        <authorList>
            <person name="Fouks B."/>
            <person name="Harrison M.C."/>
            <person name="Mikhailova A.A."/>
            <person name="Marchal E."/>
            <person name="English S."/>
            <person name="Carruthers M."/>
            <person name="Jennings E.C."/>
            <person name="Chiamaka E.L."/>
            <person name="Frigard R.A."/>
            <person name="Pippel M."/>
            <person name="Attardo G.M."/>
            <person name="Benoit J.B."/>
            <person name="Bornberg-Bauer E."/>
            <person name="Tobe S.S."/>
        </authorList>
    </citation>
    <scope>NUCLEOTIDE SEQUENCE</scope>
    <source>
        <strain evidence="1">Stay&amp;Tobe</strain>
    </source>
</reference>
<sequence length="169" mass="19147">NGIPYHDVHFDYKASTRGQSSLDGCLGSGAIVDNIVGAISGEMNRTVASIHVCEKNWSSNHLNILGQNPSYQRRIPITKYEDHTIILSNTVFPSSSLCLKSVYEHRQKEVNQILRLKEGNNKSKSYSSLNNWLNMPRVCVCGLTRYQICSLEQRSYKNQVILNLMGWKL</sequence>
<comment type="caution">
    <text evidence="1">The sequence shown here is derived from an EMBL/GenBank/DDBJ whole genome shotgun (WGS) entry which is preliminary data.</text>
</comment>
<feature type="non-terminal residue" evidence="1">
    <location>
        <position position="169"/>
    </location>
</feature>
<protein>
    <submittedName>
        <fullName evidence="1">Uncharacterized protein</fullName>
    </submittedName>
</protein>
<dbReference type="Proteomes" id="UP001233999">
    <property type="component" value="Unassembled WGS sequence"/>
</dbReference>
<dbReference type="EMBL" id="JASPKZ010008234">
    <property type="protein sequence ID" value="KAJ9580629.1"/>
    <property type="molecule type" value="Genomic_DNA"/>
</dbReference>
<evidence type="ECO:0000313" key="1">
    <source>
        <dbReference type="EMBL" id="KAJ9580629.1"/>
    </source>
</evidence>
<reference evidence="1" key="2">
    <citation type="submission" date="2023-05" db="EMBL/GenBank/DDBJ databases">
        <authorList>
            <person name="Fouks B."/>
        </authorList>
    </citation>
    <scope>NUCLEOTIDE SEQUENCE</scope>
    <source>
        <strain evidence="1">Stay&amp;Tobe</strain>
        <tissue evidence="1">Testes</tissue>
    </source>
</reference>